<reference evidence="2" key="1">
    <citation type="journal article" date="2023" name="G3 (Bethesda)">
        <title>Genome assembly and association tests identify interacting loci associated with vigor, precocity, and sex in interspecific pistachio rootstocks.</title>
        <authorList>
            <person name="Palmer W."/>
            <person name="Jacygrad E."/>
            <person name="Sagayaradj S."/>
            <person name="Cavanaugh K."/>
            <person name="Han R."/>
            <person name="Bertier L."/>
            <person name="Beede B."/>
            <person name="Kafkas S."/>
            <person name="Golino D."/>
            <person name="Preece J."/>
            <person name="Michelmore R."/>
        </authorList>
    </citation>
    <scope>NUCLEOTIDE SEQUENCE [LARGE SCALE GENOMIC DNA]</scope>
</reference>
<evidence type="ECO:0000313" key="2">
    <source>
        <dbReference type="Proteomes" id="UP001163603"/>
    </source>
</evidence>
<dbReference type="Proteomes" id="UP001163603">
    <property type="component" value="Chromosome 14"/>
</dbReference>
<dbReference type="EMBL" id="CM047749">
    <property type="protein sequence ID" value="KAJ0010996.1"/>
    <property type="molecule type" value="Genomic_DNA"/>
</dbReference>
<comment type="caution">
    <text evidence="1">The sequence shown here is derived from an EMBL/GenBank/DDBJ whole genome shotgun (WGS) entry which is preliminary data.</text>
</comment>
<proteinExistence type="predicted"/>
<gene>
    <name evidence="1" type="ORF">Pint_33486</name>
</gene>
<organism evidence="1 2">
    <name type="scientific">Pistacia integerrima</name>
    <dbReference type="NCBI Taxonomy" id="434235"/>
    <lineage>
        <taxon>Eukaryota</taxon>
        <taxon>Viridiplantae</taxon>
        <taxon>Streptophyta</taxon>
        <taxon>Embryophyta</taxon>
        <taxon>Tracheophyta</taxon>
        <taxon>Spermatophyta</taxon>
        <taxon>Magnoliopsida</taxon>
        <taxon>eudicotyledons</taxon>
        <taxon>Gunneridae</taxon>
        <taxon>Pentapetalae</taxon>
        <taxon>rosids</taxon>
        <taxon>malvids</taxon>
        <taxon>Sapindales</taxon>
        <taxon>Anacardiaceae</taxon>
        <taxon>Pistacia</taxon>
    </lineage>
</organism>
<evidence type="ECO:0000313" key="1">
    <source>
        <dbReference type="EMBL" id="KAJ0010996.1"/>
    </source>
</evidence>
<name>A0ACC0X5Q7_9ROSI</name>
<keyword evidence="2" id="KW-1185">Reference proteome</keyword>
<protein>
    <submittedName>
        <fullName evidence="1">Uncharacterized protein</fullName>
    </submittedName>
</protein>
<accession>A0ACC0X5Q7</accession>
<sequence length="170" mass="19151">MAGAFEIYVGYSDGALVAKGLYGSNYNLYIPKIGADYYLPAWDPEIPFKRVIISSATRDRFWENSFMLVLTGVSRPAFVFWRGTLAVIEEIDAHLRITALGRKRAVPSISSKHYRECLLVSDAEILLVFLISRKSVNILSMTLRFFSLILALSHGIKKEKLGDRTIVFGK</sequence>